<accession>I4B212</accession>
<evidence type="ECO:0000313" key="1">
    <source>
        <dbReference type="EMBL" id="AFM11319.1"/>
    </source>
</evidence>
<gene>
    <name evidence="1" type="ordered locus">Turpa_0667</name>
</gene>
<dbReference type="HOGENOM" id="CLU_573562_0_0_12"/>
<evidence type="ECO:0000313" key="2">
    <source>
        <dbReference type="Proteomes" id="UP000006048"/>
    </source>
</evidence>
<dbReference type="KEGG" id="tpx:Turpa_0667"/>
<organism evidence="1 2">
    <name type="scientific">Turneriella parva (strain ATCC BAA-1111 / DSM 21527 / NCTC 11395 / H)</name>
    <name type="common">Leptospira parva</name>
    <dbReference type="NCBI Taxonomy" id="869212"/>
    <lineage>
        <taxon>Bacteria</taxon>
        <taxon>Pseudomonadati</taxon>
        <taxon>Spirochaetota</taxon>
        <taxon>Spirochaetia</taxon>
        <taxon>Leptospirales</taxon>
        <taxon>Leptospiraceae</taxon>
        <taxon>Turneriella</taxon>
    </lineage>
</organism>
<reference evidence="1 2" key="1">
    <citation type="submission" date="2012-06" db="EMBL/GenBank/DDBJ databases">
        <title>The complete chromosome of genome of Turneriella parva DSM 21527.</title>
        <authorList>
            <consortium name="US DOE Joint Genome Institute (JGI-PGF)"/>
            <person name="Lucas S."/>
            <person name="Han J."/>
            <person name="Lapidus A."/>
            <person name="Bruce D."/>
            <person name="Goodwin L."/>
            <person name="Pitluck S."/>
            <person name="Peters L."/>
            <person name="Kyrpides N."/>
            <person name="Mavromatis K."/>
            <person name="Ivanova N."/>
            <person name="Mikhailova N."/>
            <person name="Chertkov O."/>
            <person name="Detter J.C."/>
            <person name="Tapia R."/>
            <person name="Han C."/>
            <person name="Land M."/>
            <person name="Hauser L."/>
            <person name="Markowitz V."/>
            <person name="Cheng J.-F."/>
            <person name="Hugenholtz P."/>
            <person name="Woyke T."/>
            <person name="Wu D."/>
            <person name="Gronow S."/>
            <person name="Wellnitz S."/>
            <person name="Brambilla E."/>
            <person name="Klenk H.-P."/>
            <person name="Eisen J.A."/>
        </authorList>
    </citation>
    <scope>NUCLEOTIDE SEQUENCE [LARGE SCALE GENOMIC DNA]</scope>
    <source>
        <strain evidence="2">ATCC BAA-1111 / DSM 21527 / NCTC 11395 / H</strain>
    </source>
</reference>
<sequence>MAGASQEFASLLRGISTSELEALKALPWQAEKIAGEAVAAKIEPGLGVTALAGALPFLETRIDRREYAGYQWLKSEQLAGFLALNRALLRCYLQAARAERLTLVGNLSQARLYQVSTETVGMSAASFAVFLAQRVKATGAGETLLVDLDTTNQFVFPLLRLPEAPPVLTEQLQKPSSFKADLQRCILKLANGLSYLNMQATSLRPFSDAELARIVGTLDADFDSVIIYSGRLKSAWLSANAEQNYAITDGSYKSELAALIRHSGGLHTVLMAPGRDKYQPHLNEEFARLPDPTLWQEPAPHLNVLQETIEQFVSARRLTLGARRTSPMTLDILWGINLYFHYAREDETAADKILNKLQKKMSARYPGSSFFSQRSALKAISILPQRAATTLLSVNSNPMIVSLPRSAELRALAIFPAGVIPAVNHGLTRIAAAGAATADDLMTLAARSGFNQVLKSARITLQKPNALAAVLEQVQP</sequence>
<dbReference type="Proteomes" id="UP000006048">
    <property type="component" value="Chromosome"/>
</dbReference>
<name>I4B212_TURPD</name>
<dbReference type="STRING" id="869212.Turpa_0667"/>
<dbReference type="RefSeq" id="WP_014801837.1">
    <property type="nucleotide sequence ID" value="NC_018020.1"/>
</dbReference>
<keyword evidence="2" id="KW-1185">Reference proteome</keyword>
<protein>
    <submittedName>
        <fullName evidence="1">Uncharacterized protein</fullName>
    </submittedName>
</protein>
<dbReference type="EMBL" id="CP002959">
    <property type="protein sequence ID" value="AFM11319.1"/>
    <property type="molecule type" value="Genomic_DNA"/>
</dbReference>
<proteinExistence type="predicted"/>
<dbReference type="AlphaFoldDB" id="I4B212"/>